<name>A0A171AES6_9BACT</name>
<dbReference type="InterPro" id="IPR038312">
    <property type="entry name" value="DUF5063_sf"/>
</dbReference>
<organism evidence="1 2">
    <name type="scientific">Paludibacter jiangxiensis</name>
    <dbReference type="NCBI Taxonomy" id="681398"/>
    <lineage>
        <taxon>Bacteria</taxon>
        <taxon>Pseudomonadati</taxon>
        <taxon>Bacteroidota</taxon>
        <taxon>Bacteroidia</taxon>
        <taxon>Bacteroidales</taxon>
        <taxon>Paludibacteraceae</taxon>
        <taxon>Paludibacter</taxon>
    </lineage>
</organism>
<sequence length="196" mass="22855">MSSTLHSKENLEFITVAAEFCLFLEQLPEIDKKQFLNRAIKYLPLVYLKTSLLPFNSDDYESEPERIVTETDYELVRSNIASLMGMDDNYLEVFHPDMQYSDTPIAATISEDLADIYQELKDFLYNCQIGSDEAMQDALTYCLSAFKDHWGRKLLNAMRPLHQAFYNDNSEEDIDTTTTPADDERDIPFLKYQRRE</sequence>
<dbReference type="STRING" id="681398.PJIAN_4155"/>
<comment type="caution">
    <text evidence="1">The sequence shown here is derived from an EMBL/GenBank/DDBJ whole genome shotgun (WGS) entry which is preliminary data.</text>
</comment>
<evidence type="ECO:0008006" key="3">
    <source>
        <dbReference type="Google" id="ProtNLM"/>
    </source>
</evidence>
<gene>
    <name evidence="1" type="ORF">PJIAN_4155</name>
</gene>
<accession>A0A171AES6</accession>
<evidence type="ECO:0000313" key="2">
    <source>
        <dbReference type="Proteomes" id="UP000076586"/>
    </source>
</evidence>
<reference evidence="2" key="2">
    <citation type="journal article" date="2017" name="Genome Announc.">
        <title>Draft genome sequence of Paludibacter jiangxiensis NM7(T), a propionate-producing fermentative bacterium.</title>
        <authorList>
            <person name="Qiu Y.-L."/>
            <person name="Tourlousse D.M."/>
            <person name="Matsuura N."/>
            <person name="Ohashi A."/>
            <person name="Sekiguchi Y."/>
        </authorList>
    </citation>
    <scope>NUCLEOTIDE SEQUENCE [LARGE SCALE GENOMIC DNA]</scope>
    <source>
        <strain evidence="2">NM7</strain>
    </source>
</reference>
<dbReference type="OrthoDB" id="1116917at2"/>
<keyword evidence="2" id="KW-1185">Reference proteome</keyword>
<protein>
    <recommendedName>
        <fullName evidence="3">DUF5063 domain-containing protein</fullName>
    </recommendedName>
</protein>
<evidence type="ECO:0000313" key="1">
    <source>
        <dbReference type="EMBL" id="GAT63616.1"/>
    </source>
</evidence>
<dbReference type="Pfam" id="PF16702">
    <property type="entry name" value="DUF5063"/>
    <property type="match status" value="1"/>
</dbReference>
<dbReference type="Gene3D" id="1.20.120.1550">
    <property type="entry name" value="Protein of unknown function DUF5063"/>
    <property type="match status" value="1"/>
</dbReference>
<reference evidence="2" key="1">
    <citation type="submission" date="2016-04" db="EMBL/GenBank/DDBJ databases">
        <title>Draft genome sequence of Paludibacter jiangxiensis strain NM7.</title>
        <authorList>
            <person name="Qiu Y."/>
            <person name="Matsuura N."/>
            <person name="Ohashi A."/>
            <person name="Tourlousse M.D."/>
            <person name="Sekiguchi Y."/>
        </authorList>
    </citation>
    <scope>NUCLEOTIDE SEQUENCE [LARGE SCALE GENOMIC DNA]</scope>
    <source>
        <strain evidence="2">NM7</strain>
    </source>
</reference>
<dbReference type="AlphaFoldDB" id="A0A171AES6"/>
<dbReference type="EMBL" id="BDCR01000004">
    <property type="protein sequence ID" value="GAT63616.1"/>
    <property type="molecule type" value="Genomic_DNA"/>
</dbReference>
<dbReference type="Proteomes" id="UP000076586">
    <property type="component" value="Unassembled WGS sequence"/>
</dbReference>
<proteinExistence type="predicted"/>
<dbReference type="RefSeq" id="WP_084252391.1">
    <property type="nucleotide sequence ID" value="NZ_BDCR01000004.1"/>
</dbReference>
<dbReference type="InterPro" id="IPR032025">
    <property type="entry name" value="DUF5063"/>
</dbReference>